<comment type="similarity">
    <text evidence="3">Belongs to the cytochrome c oxidase VIIa family.</text>
</comment>
<accession>A0A852NYP8</accession>
<dbReference type="InterPro" id="IPR039297">
    <property type="entry name" value="COX7a"/>
</dbReference>
<evidence type="ECO:0000256" key="13">
    <source>
        <dbReference type="ARBA" id="ARBA00042325"/>
    </source>
</evidence>
<dbReference type="GO" id="GO:0006123">
    <property type="term" value="P:mitochondrial electron transport, cytochrome c to oxygen"/>
    <property type="evidence" value="ECO:0007669"/>
    <property type="project" value="InterPro"/>
</dbReference>
<dbReference type="GO" id="GO:0005743">
    <property type="term" value="C:mitochondrial inner membrane"/>
    <property type="evidence" value="ECO:0007669"/>
    <property type="project" value="UniProtKB-SubCell"/>
</dbReference>
<dbReference type="GO" id="GO:0016491">
    <property type="term" value="F:oxidoreductase activity"/>
    <property type="evidence" value="ECO:0007669"/>
    <property type="project" value="UniProtKB-KW"/>
</dbReference>
<proteinExistence type="inferred from homology"/>
<keyword evidence="6" id="KW-0809">Transit peptide</keyword>
<keyword evidence="9" id="KW-0560">Oxidoreductase</keyword>
<dbReference type="AlphaFoldDB" id="A0A852NYP8"/>
<keyword evidence="5" id="KW-0999">Mitochondrion inner membrane</keyword>
<dbReference type="Gene3D" id="4.10.91.10">
    <property type="entry name" value="Cytochrome c oxidase, subunit VIIa"/>
    <property type="match status" value="1"/>
</dbReference>
<keyword evidence="8" id="KW-0007">Acetylation</keyword>
<dbReference type="OrthoDB" id="5966508at2759"/>
<evidence type="ECO:0000256" key="5">
    <source>
        <dbReference type="ARBA" id="ARBA00022792"/>
    </source>
</evidence>
<dbReference type="InterPro" id="IPR036539">
    <property type="entry name" value="Cyt_c_oxidase_su7a_sf"/>
</dbReference>
<feature type="non-terminal residue" evidence="14">
    <location>
        <position position="82"/>
    </location>
</feature>
<dbReference type="PANTHER" id="PTHR10510">
    <property type="entry name" value="CYTOCHROME C OXIDASE POLYPEPTIDE 7A"/>
    <property type="match status" value="1"/>
</dbReference>
<name>A0A852NYP8_9PASS</name>
<comment type="caution">
    <text evidence="14">The sequence shown here is derived from an EMBL/GenBank/DDBJ whole genome shotgun (WGS) entry which is preliminary data.</text>
</comment>
<comment type="subcellular location">
    <subcellularLocation>
        <location evidence="1">Mitochondrion inner membrane</location>
        <topology evidence="1">Single-pass membrane protein</topology>
    </subcellularLocation>
</comment>
<keyword evidence="10" id="KW-0496">Mitochondrion</keyword>
<reference evidence="14" key="1">
    <citation type="submission" date="2020-02" db="EMBL/GenBank/DDBJ databases">
        <title>Bird 10,000 Genomes (B10K) Project - Family phase.</title>
        <authorList>
            <person name="Zhang G."/>
        </authorList>
    </citation>
    <scope>NUCLEOTIDE SEQUENCE</scope>
    <source>
        <strain evidence="14">B10K-DU-029-61</strain>
        <tissue evidence="14">Blood</tissue>
    </source>
</reference>
<keyword evidence="15" id="KW-1185">Reference proteome</keyword>
<keyword evidence="4" id="KW-0812">Transmembrane</keyword>
<dbReference type="GO" id="GO:0002082">
    <property type="term" value="P:regulation of oxidative phosphorylation"/>
    <property type="evidence" value="ECO:0007669"/>
    <property type="project" value="TreeGrafter"/>
</dbReference>
<evidence type="ECO:0000256" key="6">
    <source>
        <dbReference type="ARBA" id="ARBA00022946"/>
    </source>
</evidence>
<dbReference type="FunFam" id="4.10.91.10:FF:000001">
    <property type="entry name" value="Cytochrome c oxidase subunit 7A1, mitochondrial"/>
    <property type="match status" value="1"/>
</dbReference>
<protein>
    <recommendedName>
        <fullName evidence="12">Cytochrome c oxidase subunit 7A2, mitochondrial</fullName>
    </recommendedName>
    <alternativeName>
        <fullName evidence="13">Cytochrome c oxidase subunit VIIa-liver/heart</fullName>
    </alternativeName>
</protein>
<keyword evidence="11" id="KW-0472">Membrane</keyword>
<dbReference type="EMBL" id="WBMZ01005538">
    <property type="protein sequence ID" value="NXY17223.1"/>
    <property type="molecule type" value="Genomic_DNA"/>
</dbReference>
<gene>
    <name evidence="14" type="primary">Cox7a2</name>
    <name evidence="14" type="ORF">ATRCLA_R12469</name>
</gene>
<dbReference type="SUPFAM" id="SSF81419">
    <property type="entry name" value="Mitochondrial cytochrome c oxidase subunit VIIa"/>
    <property type="match status" value="1"/>
</dbReference>
<dbReference type="InterPro" id="IPR003177">
    <property type="entry name" value="Cytc_oxidase_su7a_met"/>
</dbReference>
<dbReference type="Pfam" id="PF02238">
    <property type="entry name" value="COX7a"/>
    <property type="match status" value="1"/>
</dbReference>
<dbReference type="GO" id="GO:0045277">
    <property type="term" value="C:respiratory chain complex IV"/>
    <property type="evidence" value="ECO:0007669"/>
    <property type="project" value="InterPro"/>
</dbReference>
<evidence type="ECO:0000256" key="7">
    <source>
        <dbReference type="ARBA" id="ARBA00022989"/>
    </source>
</evidence>
<evidence type="ECO:0000313" key="15">
    <source>
        <dbReference type="Proteomes" id="UP000658642"/>
    </source>
</evidence>
<evidence type="ECO:0000256" key="12">
    <source>
        <dbReference type="ARBA" id="ARBA00040282"/>
    </source>
</evidence>
<organism evidence="14 15">
    <name type="scientific">Atrichornis clamosus</name>
    <dbReference type="NCBI Taxonomy" id="449594"/>
    <lineage>
        <taxon>Eukaryota</taxon>
        <taxon>Metazoa</taxon>
        <taxon>Chordata</taxon>
        <taxon>Craniata</taxon>
        <taxon>Vertebrata</taxon>
        <taxon>Euteleostomi</taxon>
        <taxon>Archelosauria</taxon>
        <taxon>Archosauria</taxon>
        <taxon>Dinosauria</taxon>
        <taxon>Saurischia</taxon>
        <taxon>Theropoda</taxon>
        <taxon>Coelurosauria</taxon>
        <taxon>Aves</taxon>
        <taxon>Neognathae</taxon>
        <taxon>Neoaves</taxon>
        <taxon>Telluraves</taxon>
        <taxon>Australaves</taxon>
        <taxon>Passeriformes</taxon>
        <taxon>Menuridae</taxon>
        <taxon>Atrichornis</taxon>
    </lineage>
</organism>
<evidence type="ECO:0000256" key="3">
    <source>
        <dbReference type="ARBA" id="ARBA00009331"/>
    </source>
</evidence>
<evidence type="ECO:0000256" key="1">
    <source>
        <dbReference type="ARBA" id="ARBA00004434"/>
    </source>
</evidence>
<evidence type="ECO:0000256" key="11">
    <source>
        <dbReference type="ARBA" id="ARBA00023136"/>
    </source>
</evidence>
<evidence type="ECO:0000256" key="2">
    <source>
        <dbReference type="ARBA" id="ARBA00004673"/>
    </source>
</evidence>
<dbReference type="CDD" id="cd00928">
    <property type="entry name" value="Cyt_c_Oxidase_VIIa"/>
    <property type="match status" value="1"/>
</dbReference>
<dbReference type="Proteomes" id="UP000658642">
    <property type="component" value="Unassembled WGS sequence"/>
</dbReference>
<evidence type="ECO:0000256" key="9">
    <source>
        <dbReference type="ARBA" id="ARBA00023002"/>
    </source>
</evidence>
<feature type="non-terminal residue" evidence="14">
    <location>
        <position position="1"/>
    </location>
</feature>
<keyword evidence="7" id="KW-1133">Transmembrane helix</keyword>
<dbReference type="GO" id="GO:0097250">
    <property type="term" value="P:mitochondrial respirasome assembly"/>
    <property type="evidence" value="ECO:0007669"/>
    <property type="project" value="TreeGrafter"/>
</dbReference>
<comment type="pathway">
    <text evidence="2">Energy metabolism; oxidative phosphorylation.</text>
</comment>
<evidence type="ECO:0000256" key="10">
    <source>
        <dbReference type="ARBA" id="ARBA00023128"/>
    </source>
</evidence>
<evidence type="ECO:0000256" key="4">
    <source>
        <dbReference type="ARBA" id="ARBA00022692"/>
    </source>
</evidence>
<evidence type="ECO:0000313" key="14">
    <source>
        <dbReference type="EMBL" id="NXY17223.1"/>
    </source>
</evidence>
<evidence type="ECO:0000256" key="8">
    <source>
        <dbReference type="ARBA" id="ARBA00022990"/>
    </source>
</evidence>
<dbReference type="PANTHER" id="PTHR10510:SF15">
    <property type="entry name" value="CYTOCHROME C OXIDASE SUBUNIT 7A2, MITOCHONDRIAL"/>
    <property type="match status" value="1"/>
</dbReference>
<sequence>VYFLFQAFRQISQRTVSTASRRQFGNRVHDNQKLFQEDNGLPVHLKGGSKDAVLYRTTMGLTLLGKANTKIFILCYNFQCAN</sequence>